<sequence>MDSGTKWLRAVVLMSSGLALTACGGAVTEEDSAAMEAETLATSEAALGSCAGWSEWYFSGPGYCGSHSTCGFTWSCDYLLHGGERSPTAAGSDMEKLAYYCDDGSLAYKIYNPATFDTQESYRACFDQYGNYTHTEYQYRYSKSACGC</sequence>
<keyword evidence="1" id="KW-0732">Signal</keyword>
<protein>
    <recommendedName>
        <fullName evidence="4">Lipoprotein</fullName>
    </recommendedName>
</protein>
<dbReference type="RefSeq" id="WP_013374267.1">
    <property type="nucleotide sequence ID" value="NC_014623.1"/>
</dbReference>
<proteinExistence type="predicted"/>
<reference evidence="2 3" key="1">
    <citation type="journal article" date="2011" name="Mol. Biol. Evol.">
        <title>Comparative genomic analysis of fruiting body formation in Myxococcales.</title>
        <authorList>
            <person name="Huntley S."/>
            <person name="Hamann N."/>
            <person name="Wegener-Feldbrugge S."/>
            <person name="Treuner-Lange A."/>
            <person name="Kube M."/>
            <person name="Reinhardt R."/>
            <person name="Klages S."/>
            <person name="Muller R."/>
            <person name="Ronning C.M."/>
            <person name="Nierman W.C."/>
            <person name="Sogaard-Andersen L."/>
        </authorList>
    </citation>
    <scope>NUCLEOTIDE SEQUENCE [LARGE SCALE GENOMIC DNA]</scope>
    <source>
        <strain evidence="2 3">DW4/3-1</strain>
    </source>
</reference>
<dbReference type="PROSITE" id="PS51257">
    <property type="entry name" value="PROKAR_LIPOPROTEIN"/>
    <property type="match status" value="1"/>
</dbReference>
<feature type="signal peptide" evidence="1">
    <location>
        <begin position="1"/>
        <end position="21"/>
    </location>
</feature>
<evidence type="ECO:0008006" key="4">
    <source>
        <dbReference type="Google" id="ProtNLM"/>
    </source>
</evidence>
<dbReference type="OrthoDB" id="5516141at2"/>
<evidence type="ECO:0000256" key="1">
    <source>
        <dbReference type="SAM" id="SignalP"/>
    </source>
</evidence>
<keyword evidence="3" id="KW-1185">Reference proteome</keyword>
<evidence type="ECO:0000313" key="2">
    <source>
        <dbReference type="EMBL" id="ADO68445.1"/>
    </source>
</evidence>
<dbReference type="KEGG" id="sur:STAUR_0641"/>
<evidence type="ECO:0000313" key="3">
    <source>
        <dbReference type="Proteomes" id="UP000001351"/>
    </source>
</evidence>
<dbReference type="EMBL" id="CP002271">
    <property type="protein sequence ID" value="ADO68445.1"/>
    <property type="molecule type" value="Genomic_DNA"/>
</dbReference>
<dbReference type="HOGENOM" id="CLU_1675982_0_0_7"/>
<dbReference type="Proteomes" id="UP000001351">
    <property type="component" value="Chromosome"/>
</dbReference>
<organism evidence="2 3">
    <name type="scientific">Stigmatella aurantiaca (strain DW4/3-1)</name>
    <dbReference type="NCBI Taxonomy" id="378806"/>
    <lineage>
        <taxon>Bacteria</taxon>
        <taxon>Pseudomonadati</taxon>
        <taxon>Myxococcota</taxon>
        <taxon>Myxococcia</taxon>
        <taxon>Myxococcales</taxon>
        <taxon>Cystobacterineae</taxon>
        <taxon>Archangiaceae</taxon>
        <taxon>Stigmatella</taxon>
    </lineage>
</organism>
<gene>
    <name evidence="2" type="ordered locus">STAUR_0641</name>
</gene>
<name>E3FV07_STIAD</name>
<feature type="chain" id="PRO_5003168804" description="Lipoprotein" evidence="1">
    <location>
        <begin position="22"/>
        <end position="148"/>
    </location>
</feature>
<dbReference type="STRING" id="378806.STAUR_0641"/>
<dbReference type="AlphaFoldDB" id="E3FV07"/>
<accession>E3FV07</accession>